<dbReference type="AlphaFoldDB" id="A0A644Z9H1"/>
<protein>
    <submittedName>
        <fullName evidence="1">Uncharacterized protein</fullName>
    </submittedName>
</protein>
<organism evidence="1">
    <name type="scientific">bioreactor metagenome</name>
    <dbReference type="NCBI Taxonomy" id="1076179"/>
    <lineage>
        <taxon>unclassified sequences</taxon>
        <taxon>metagenomes</taxon>
        <taxon>ecological metagenomes</taxon>
    </lineage>
</organism>
<evidence type="ECO:0000313" key="1">
    <source>
        <dbReference type="EMBL" id="MPM37535.1"/>
    </source>
</evidence>
<name>A0A644Z9H1_9ZZZZ</name>
<proteinExistence type="predicted"/>
<gene>
    <name evidence="1" type="ORF">SDC9_84153</name>
</gene>
<comment type="caution">
    <text evidence="1">The sequence shown here is derived from an EMBL/GenBank/DDBJ whole genome shotgun (WGS) entry which is preliminary data.</text>
</comment>
<reference evidence="1" key="1">
    <citation type="submission" date="2019-08" db="EMBL/GenBank/DDBJ databases">
        <authorList>
            <person name="Kucharzyk K."/>
            <person name="Murdoch R.W."/>
            <person name="Higgins S."/>
            <person name="Loffler F."/>
        </authorList>
    </citation>
    <scope>NUCLEOTIDE SEQUENCE</scope>
</reference>
<accession>A0A644Z9H1</accession>
<sequence>MAVVPEGFEILFPGLNPFGSREAPPGQVKADIFRIPHQCGFRLVQRTGYTDTVAEGILEKSPFFMDIPVHF</sequence>
<dbReference type="EMBL" id="VSSQ01007983">
    <property type="protein sequence ID" value="MPM37535.1"/>
    <property type="molecule type" value="Genomic_DNA"/>
</dbReference>